<dbReference type="InterPro" id="IPR046462">
    <property type="entry name" value="TerL_nuclease"/>
</dbReference>
<evidence type="ECO:0000259" key="2">
    <source>
        <dbReference type="Pfam" id="PF20441"/>
    </source>
</evidence>
<protein>
    <submittedName>
        <fullName evidence="3">Putative terminase</fullName>
    </submittedName>
</protein>
<reference evidence="3" key="1">
    <citation type="submission" date="2020-03" db="EMBL/GenBank/DDBJ databases">
        <title>The deep terrestrial virosphere.</title>
        <authorList>
            <person name="Holmfeldt K."/>
            <person name="Nilsson E."/>
            <person name="Simone D."/>
            <person name="Lopez-Fernandez M."/>
            <person name="Wu X."/>
            <person name="de Brujin I."/>
            <person name="Lundin D."/>
            <person name="Andersson A."/>
            <person name="Bertilsson S."/>
            <person name="Dopson M."/>
        </authorList>
    </citation>
    <scope>NUCLEOTIDE SEQUENCE</scope>
    <source>
        <strain evidence="3">TM448A00224</strain>
        <strain evidence="4">TM448B01878</strain>
    </source>
</reference>
<feature type="domain" description="Terminase large subunit-like endonuclease" evidence="2">
    <location>
        <begin position="291"/>
        <end position="568"/>
    </location>
</feature>
<dbReference type="EMBL" id="MT144836">
    <property type="protein sequence ID" value="QJI00205.1"/>
    <property type="molecule type" value="Genomic_DNA"/>
</dbReference>
<name>A0A6H1ZD03_9ZZZZ</name>
<organism evidence="3">
    <name type="scientific">viral metagenome</name>
    <dbReference type="NCBI Taxonomy" id="1070528"/>
    <lineage>
        <taxon>unclassified sequences</taxon>
        <taxon>metagenomes</taxon>
        <taxon>organismal metagenomes</taxon>
    </lineage>
</organism>
<dbReference type="InterPro" id="IPR046461">
    <property type="entry name" value="TerL_ATPase"/>
</dbReference>
<proteinExistence type="predicted"/>
<dbReference type="Pfam" id="PF20441">
    <property type="entry name" value="TerL_nuclease"/>
    <property type="match status" value="1"/>
</dbReference>
<dbReference type="PANTHER" id="PTHR41287">
    <property type="match status" value="1"/>
</dbReference>
<evidence type="ECO:0000259" key="1">
    <source>
        <dbReference type="Pfam" id="PF03354"/>
    </source>
</evidence>
<dbReference type="InterPro" id="IPR005021">
    <property type="entry name" value="Terminase_largesu-like"/>
</dbReference>
<evidence type="ECO:0000313" key="3">
    <source>
        <dbReference type="EMBL" id="QJA45339.1"/>
    </source>
</evidence>
<dbReference type="Pfam" id="PF03354">
    <property type="entry name" value="TerL_ATPase"/>
    <property type="match status" value="1"/>
</dbReference>
<sequence>MARKAKKKLHPVTQYATDIVKGKIPANKWTRLACARHLQDMKRKDIYFDEAAADHAISFFPEFLLFYEGAFDGQPFNLTPNQQFIDGSIFGWKRKKDGFRRFRTAYCEQAKGNGKSPLAGGIGLYCLVFDNEPGAEIYAAATTREQAGITFRDARTFAEKSEALRELLQIDKHNIAYHAENSFFRAISSEHRGLDGKRPHTALLDEIHEHPNDLVVRKMSAGTKTRRQALVFEITNAGYDRHSICYQHHDYTEKILEGIIKDDAWFGIMSGLDVCPACEAEGKTIPQDGCPDCDDWRDEKTWIKANPNMNYLGPPFKDYLRRQVEEAKAMPAQENIVKRLNFCCWTESITRWITSDKWNACAFTVDPEALKGRTCYGGLDLSTNSDLTAWVMVFPPEEEGGRYEVLCKFFLPEDNMMERVKRDKVPYDVWARQGFITLTPGDLIDYAFILAQIKQDSIDFDIAELAFDRWGSQKITTDLQDIGFEIEGKKSLIQFGQGYASMNAPVKEVEKMVIGKELAHGGNPVLSWMVSNVAIKMDPAGNQKLDKEKSTERIDGAVALVMAIGRAMLKGGPVKSAYEDKDTDIMTF</sequence>
<feature type="domain" description="Terminase large subunit-like ATPase" evidence="1">
    <location>
        <begin position="81"/>
        <end position="253"/>
    </location>
</feature>
<evidence type="ECO:0000313" key="4">
    <source>
        <dbReference type="EMBL" id="QJI00205.1"/>
    </source>
</evidence>
<dbReference type="InterPro" id="IPR027417">
    <property type="entry name" value="P-loop_NTPase"/>
</dbReference>
<accession>A0A6H1ZD03</accession>
<dbReference type="GO" id="GO:0004519">
    <property type="term" value="F:endonuclease activity"/>
    <property type="evidence" value="ECO:0007669"/>
    <property type="project" value="InterPro"/>
</dbReference>
<dbReference type="AlphaFoldDB" id="A0A6H1ZD03"/>
<gene>
    <name evidence="3" type="ORF">TM448A00224_0004</name>
    <name evidence="4" type="ORF">TM448B01878_0011</name>
</gene>
<dbReference type="Gene3D" id="3.40.50.300">
    <property type="entry name" value="P-loop containing nucleotide triphosphate hydrolases"/>
    <property type="match status" value="1"/>
</dbReference>
<dbReference type="EMBL" id="MT143989">
    <property type="protein sequence ID" value="QJA45339.1"/>
    <property type="molecule type" value="Genomic_DNA"/>
</dbReference>
<dbReference type="PANTHER" id="PTHR41287:SF1">
    <property type="entry name" value="PROTEIN YMFN"/>
    <property type="match status" value="1"/>
</dbReference>